<dbReference type="EMBL" id="LJIG01015980">
    <property type="protein sequence ID" value="KRT81976.1"/>
    <property type="molecule type" value="Genomic_DNA"/>
</dbReference>
<dbReference type="Proteomes" id="UP000051574">
    <property type="component" value="Unassembled WGS sequence"/>
</dbReference>
<protein>
    <submittedName>
        <fullName evidence="3">Uncharacterized protein</fullName>
    </submittedName>
</protein>
<keyword evidence="2" id="KW-0732">Signal</keyword>
<evidence type="ECO:0000256" key="2">
    <source>
        <dbReference type="SAM" id="SignalP"/>
    </source>
</evidence>
<evidence type="ECO:0000256" key="1">
    <source>
        <dbReference type="SAM" id="MobiDB-lite"/>
    </source>
</evidence>
<dbReference type="OrthoDB" id="6366319at2759"/>
<feature type="signal peptide" evidence="2">
    <location>
        <begin position="1"/>
        <end position="18"/>
    </location>
</feature>
<feature type="compositionally biased region" description="Pro residues" evidence="1">
    <location>
        <begin position="71"/>
        <end position="83"/>
    </location>
</feature>
<gene>
    <name evidence="3" type="ORF">AMK59_6103</name>
</gene>
<dbReference type="AlphaFoldDB" id="A0A0T6B3P0"/>
<feature type="compositionally biased region" description="Polar residues" evidence="1">
    <location>
        <begin position="56"/>
        <end position="66"/>
    </location>
</feature>
<accession>A0A0T6B3P0</accession>
<feature type="region of interest" description="Disordered" evidence="1">
    <location>
        <begin position="109"/>
        <end position="134"/>
    </location>
</feature>
<name>A0A0T6B3P0_9SCAR</name>
<feature type="compositionally biased region" description="Polar residues" evidence="1">
    <location>
        <begin position="111"/>
        <end position="128"/>
    </location>
</feature>
<reference evidence="3 4" key="1">
    <citation type="submission" date="2015-09" db="EMBL/GenBank/DDBJ databases">
        <title>Draft genome of the scarab beetle Oryctes borbonicus.</title>
        <authorList>
            <person name="Meyer J.M."/>
            <person name="Markov G.V."/>
            <person name="Baskaran P."/>
            <person name="Herrmann M."/>
            <person name="Sommer R.J."/>
            <person name="Roedelsperger C."/>
        </authorList>
    </citation>
    <scope>NUCLEOTIDE SEQUENCE [LARGE SCALE GENOMIC DNA]</scope>
    <source>
        <strain evidence="3">OB123</strain>
        <tissue evidence="3">Whole animal</tissue>
    </source>
</reference>
<keyword evidence="4" id="KW-1185">Reference proteome</keyword>
<sequence length="271" mass="29109">MIQLLPVLCVPLVAVIQSYRYLNNGPTDILERIQLLYRPPLGEHMDDLTAQETATNATGNNASPAASNIPPEDPPPKYTPPPSYTTATGARIAKLLRQSIRRSVRRITNALGESSSSRQRANAHQNSEILPPPPPPDYNAVLVEMNQSPINLQNFNSSNGDHIVISVTDSSNTLHHQSNGNSIHETACTTGLTAAHVANILRNSFRRSTAIAANTLRRSINDSGHHGSLSAENLVDSAAPIGETSLVLDHLTNSGDANENKPANGEFLSVI</sequence>
<proteinExistence type="predicted"/>
<organism evidence="3 4">
    <name type="scientific">Oryctes borbonicus</name>
    <dbReference type="NCBI Taxonomy" id="1629725"/>
    <lineage>
        <taxon>Eukaryota</taxon>
        <taxon>Metazoa</taxon>
        <taxon>Ecdysozoa</taxon>
        <taxon>Arthropoda</taxon>
        <taxon>Hexapoda</taxon>
        <taxon>Insecta</taxon>
        <taxon>Pterygota</taxon>
        <taxon>Neoptera</taxon>
        <taxon>Endopterygota</taxon>
        <taxon>Coleoptera</taxon>
        <taxon>Polyphaga</taxon>
        <taxon>Scarabaeiformia</taxon>
        <taxon>Scarabaeidae</taxon>
        <taxon>Dynastinae</taxon>
        <taxon>Oryctes</taxon>
    </lineage>
</organism>
<evidence type="ECO:0000313" key="3">
    <source>
        <dbReference type="EMBL" id="KRT81976.1"/>
    </source>
</evidence>
<feature type="chain" id="PRO_5006668336" evidence="2">
    <location>
        <begin position="19"/>
        <end position="271"/>
    </location>
</feature>
<feature type="region of interest" description="Disordered" evidence="1">
    <location>
        <begin position="56"/>
        <end position="86"/>
    </location>
</feature>
<comment type="caution">
    <text evidence="3">The sequence shown here is derived from an EMBL/GenBank/DDBJ whole genome shotgun (WGS) entry which is preliminary data.</text>
</comment>
<evidence type="ECO:0000313" key="4">
    <source>
        <dbReference type="Proteomes" id="UP000051574"/>
    </source>
</evidence>